<evidence type="ECO:0000313" key="1">
    <source>
        <dbReference type="EMBL" id="HJA90490.1"/>
    </source>
</evidence>
<accession>A0A9D2I1E2</accession>
<dbReference type="Proteomes" id="UP000886856">
    <property type="component" value="Unassembled WGS sequence"/>
</dbReference>
<dbReference type="EMBL" id="DWYW01000156">
    <property type="protein sequence ID" value="HJA90490.1"/>
    <property type="molecule type" value="Genomic_DNA"/>
</dbReference>
<sequence>MIKGTTPTGFEYHVDKETLNDYELLEEVSAVDDNPLLITNLVKRLLGKEQTNKLKEHIRNDAGIVPMDVMTNEIVAIFQSTKEIKN</sequence>
<evidence type="ECO:0008006" key="3">
    <source>
        <dbReference type="Google" id="ProtNLM"/>
    </source>
</evidence>
<organism evidence="1 2">
    <name type="scientific">Candidatus Jeotgalibaca merdavium</name>
    <dbReference type="NCBI Taxonomy" id="2838627"/>
    <lineage>
        <taxon>Bacteria</taxon>
        <taxon>Bacillati</taxon>
        <taxon>Bacillota</taxon>
        <taxon>Bacilli</taxon>
        <taxon>Lactobacillales</taxon>
        <taxon>Carnobacteriaceae</taxon>
        <taxon>Jeotgalibaca</taxon>
    </lineage>
</organism>
<name>A0A9D2I1E2_9LACT</name>
<protein>
    <recommendedName>
        <fullName evidence="3">Phage protein</fullName>
    </recommendedName>
</protein>
<gene>
    <name evidence="1" type="ORF">H9948_06835</name>
</gene>
<comment type="caution">
    <text evidence="1">The sequence shown here is derived from an EMBL/GenBank/DDBJ whole genome shotgun (WGS) entry which is preliminary data.</text>
</comment>
<reference evidence="1" key="1">
    <citation type="journal article" date="2021" name="PeerJ">
        <title>Extensive microbial diversity within the chicken gut microbiome revealed by metagenomics and culture.</title>
        <authorList>
            <person name="Gilroy R."/>
            <person name="Ravi A."/>
            <person name="Getino M."/>
            <person name="Pursley I."/>
            <person name="Horton D.L."/>
            <person name="Alikhan N.F."/>
            <person name="Baker D."/>
            <person name="Gharbi K."/>
            <person name="Hall N."/>
            <person name="Watson M."/>
            <person name="Adriaenssens E.M."/>
            <person name="Foster-Nyarko E."/>
            <person name="Jarju S."/>
            <person name="Secka A."/>
            <person name="Antonio M."/>
            <person name="Oren A."/>
            <person name="Chaudhuri R.R."/>
            <person name="La Ragione R."/>
            <person name="Hildebrand F."/>
            <person name="Pallen M.J."/>
        </authorList>
    </citation>
    <scope>NUCLEOTIDE SEQUENCE</scope>
    <source>
        <strain evidence="1">CHK171-505</strain>
    </source>
</reference>
<reference evidence="1" key="2">
    <citation type="submission" date="2021-04" db="EMBL/GenBank/DDBJ databases">
        <authorList>
            <person name="Gilroy R."/>
        </authorList>
    </citation>
    <scope>NUCLEOTIDE SEQUENCE</scope>
    <source>
        <strain evidence="1">CHK171-505</strain>
    </source>
</reference>
<proteinExistence type="predicted"/>
<evidence type="ECO:0000313" key="2">
    <source>
        <dbReference type="Proteomes" id="UP000886856"/>
    </source>
</evidence>
<dbReference type="AlphaFoldDB" id="A0A9D2I1E2"/>